<dbReference type="OrthoDB" id="9811589at2"/>
<name>A0A1H3SRT2_9FIRM</name>
<keyword evidence="3" id="KW-0489">Methyltransferase</keyword>
<dbReference type="RefSeq" id="WP_091733176.1">
    <property type="nucleotide sequence ID" value="NZ_FNQE01000058.1"/>
</dbReference>
<dbReference type="InterPro" id="IPR041698">
    <property type="entry name" value="Methyltransf_25"/>
</dbReference>
<dbReference type="SUPFAM" id="SSF53335">
    <property type="entry name" value="S-adenosyl-L-methionine-dependent methyltransferases"/>
    <property type="match status" value="1"/>
</dbReference>
<dbReference type="GO" id="GO:0008168">
    <property type="term" value="F:methyltransferase activity"/>
    <property type="evidence" value="ECO:0007669"/>
    <property type="project" value="UniProtKB-KW"/>
</dbReference>
<dbReference type="InterPro" id="IPR029063">
    <property type="entry name" value="SAM-dependent_MTases_sf"/>
</dbReference>
<reference evidence="3 4" key="1">
    <citation type="submission" date="2016-10" db="EMBL/GenBank/DDBJ databases">
        <authorList>
            <person name="de Groot N.N."/>
        </authorList>
    </citation>
    <scope>NUCLEOTIDE SEQUENCE [LARGE SCALE GENOMIC DNA]</scope>
    <source>
        <strain evidence="3 4">DSM 21650</strain>
    </source>
</reference>
<evidence type="ECO:0000256" key="1">
    <source>
        <dbReference type="ARBA" id="ARBA00022679"/>
    </source>
</evidence>
<dbReference type="AlphaFoldDB" id="A0A1H3SRT2"/>
<sequence>MDAYKEFAYIYDTLMHDVDYSKWMDFIKDILIAYNVKSQEVLEIGCGTGNFTRLLCEAGYKVTAFDLSEDMLSIAYDKLNSYRNIQLLNQDMTDFNINKSFEAIISVCDSINYLVDYLDLEKCFNRVYSHLEPGGIFVFDINSFYKLKHIIGNNTFIEDNEAIFYVWENEFFEEDNTCEFYITFFVKSQDLYKRFDEVHIEKAYTYLEIEKTLKKAGFENINVYDDYSNKLPTETSERLIFVAQK</sequence>
<proteinExistence type="predicted"/>
<evidence type="ECO:0000259" key="2">
    <source>
        <dbReference type="Pfam" id="PF13649"/>
    </source>
</evidence>
<dbReference type="EMBL" id="FNQE01000058">
    <property type="protein sequence ID" value="SDZ40251.1"/>
    <property type="molecule type" value="Genomic_DNA"/>
</dbReference>
<accession>A0A1H3SRT2</accession>
<dbReference type="GO" id="GO:0032259">
    <property type="term" value="P:methylation"/>
    <property type="evidence" value="ECO:0007669"/>
    <property type="project" value="UniProtKB-KW"/>
</dbReference>
<dbReference type="Proteomes" id="UP000198625">
    <property type="component" value="Unassembled WGS sequence"/>
</dbReference>
<organism evidence="3 4">
    <name type="scientific">Proteiniborus ethanoligenes</name>
    <dbReference type="NCBI Taxonomy" id="415015"/>
    <lineage>
        <taxon>Bacteria</taxon>
        <taxon>Bacillati</taxon>
        <taxon>Bacillota</taxon>
        <taxon>Clostridia</taxon>
        <taxon>Eubacteriales</taxon>
        <taxon>Proteiniborus</taxon>
    </lineage>
</organism>
<dbReference type="STRING" id="415015.SAMN05660462_03045"/>
<protein>
    <submittedName>
        <fullName evidence="3">Methyltransferase domain-containing protein</fullName>
    </submittedName>
</protein>
<dbReference type="Gene3D" id="2.20.25.110">
    <property type="entry name" value="S-adenosyl-L-methionine-dependent methyltransferases"/>
    <property type="match status" value="1"/>
</dbReference>
<evidence type="ECO:0000313" key="4">
    <source>
        <dbReference type="Proteomes" id="UP000198625"/>
    </source>
</evidence>
<dbReference type="Gene3D" id="3.40.50.150">
    <property type="entry name" value="Vaccinia Virus protein VP39"/>
    <property type="match status" value="1"/>
</dbReference>
<feature type="domain" description="Methyltransferase" evidence="2">
    <location>
        <begin position="41"/>
        <end position="135"/>
    </location>
</feature>
<keyword evidence="4" id="KW-1185">Reference proteome</keyword>
<keyword evidence="1 3" id="KW-0808">Transferase</keyword>
<dbReference type="Pfam" id="PF13649">
    <property type="entry name" value="Methyltransf_25"/>
    <property type="match status" value="1"/>
</dbReference>
<gene>
    <name evidence="3" type="ORF">SAMN05660462_03045</name>
</gene>
<dbReference type="CDD" id="cd02440">
    <property type="entry name" value="AdoMet_MTases"/>
    <property type="match status" value="1"/>
</dbReference>
<evidence type="ECO:0000313" key="3">
    <source>
        <dbReference type="EMBL" id="SDZ40251.1"/>
    </source>
</evidence>
<dbReference type="PANTHER" id="PTHR43861">
    <property type="entry name" value="TRANS-ACONITATE 2-METHYLTRANSFERASE-RELATED"/>
    <property type="match status" value="1"/>
</dbReference>